<comment type="similarity">
    <text evidence="2">Belongs to the RRP12 family.</text>
</comment>
<dbReference type="EMBL" id="NEDP02076689">
    <property type="protein sequence ID" value="OWF35995.1"/>
    <property type="molecule type" value="Genomic_DNA"/>
</dbReference>
<evidence type="ECO:0000256" key="2">
    <source>
        <dbReference type="ARBA" id="ARBA00007690"/>
    </source>
</evidence>
<name>A0A210PHM9_MIZYE</name>
<protein>
    <submittedName>
        <fullName evidence="7">RRP12-like protein</fullName>
    </submittedName>
</protein>
<feature type="compositionally biased region" description="Basic and acidic residues" evidence="4">
    <location>
        <begin position="1052"/>
        <end position="1067"/>
    </location>
</feature>
<evidence type="ECO:0000313" key="8">
    <source>
        <dbReference type="Proteomes" id="UP000242188"/>
    </source>
</evidence>
<gene>
    <name evidence="7" type="ORF">KP79_PYT17147</name>
</gene>
<dbReference type="InterPro" id="IPR057860">
    <property type="entry name" value="HEAT_RRP12_N"/>
</dbReference>
<dbReference type="Proteomes" id="UP000242188">
    <property type="component" value="Unassembled WGS sequence"/>
</dbReference>
<dbReference type="InterPro" id="IPR016024">
    <property type="entry name" value="ARM-type_fold"/>
</dbReference>
<feature type="domain" description="RRP12 HEAT" evidence="5">
    <location>
        <begin position="424"/>
        <end position="698"/>
    </location>
</feature>
<evidence type="ECO:0000256" key="3">
    <source>
        <dbReference type="ARBA" id="ARBA00023242"/>
    </source>
</evidence>
<evidence type="ECO:0000256" key="4">
    <source>
        <dbReference type="SAM" id="MobiDB-lite"/>
    </source>
</evidence>
<evidence type="ECO:0000259" key="6">
    <source>
        <dbReference type="Pfam" id="PF25772"/>
    </source>
</evidence>
<feature type="region of interest" description="Disordered" evidence="4">
    <location>
        <begin position="1272"/>
        <end position="1305"/>
    </location>
</feature>
<keyword evidence="3" id="KW-0539">Nucleus</keyword>
<keyword evidence="8" id="KW-1185">Reference proteome</keyword>
<feature type="region of interest" description="Disordered" evidence="4">
    <location>
        <begin position="1211"/>
        <end position="1257"/>
    </location>
</feature>
<proteinExistence type="inferred from homology"/>
<dbReference type="InterPro" id="IPR012978">
    <property type="entry name" value="HEAT_RRP12"/>
</dbReference>
<evidence type="ECO:0000256" key="1">
    <source>
        <dbReference type="ARBA" id="ARBA00004123"/>
    </source>
</evidence>
<feature type="compositionally biased region" description="Basic and acidic residues" evidence="4">
    <location>
        <begin position="1241"/>
        <end position="1257"/>
    </location>
</feature>
<dbReference type="Gene3D" id="1.25.10.10">
    <property type="entry name" value="Leucine-rich Repeat Variant"/>
    <property type="match status" value="2"/>
</dbReference>
<comment type="caution">
    <text evidence="7">The sequence shown here is derived from an EMBL/GenBank/DDBJ whole genome shotgun (WGS) entry which is preliminary data.</text>
</comment>
<dbReference type="GO" id="GO:0005634">
    <property type="term" value="C:nucleus"/>
    <property type="evidence" value="ECO:0007669"/>
    <property type="project" value="UniProtKB-SubCell"/>
</dbReference>
<dbReference type="InterPro" id="IPR052087">
    <property type="entry name" value="RRP12"/>
</dbReference>
<feature type="compositionally biased region" description="Basic residues" evidence="4">
    <location>
        <begin position="1287"/>
        <end position="1305"/>
    </location>
</feature>
<feature type="compositionally biased region" description="Basic residues" evidence="4">
    <location>
        <begin position="16"/>
        <end position="26"/>
    </location>
</feature>
<dbReference type="PANTHER" id="PTHR48287">
    <property type="entry name" value="ARM REPEAT SUPERFAMILY PROTEIN"/>
    <property type="match status" value="1"/>
</dbReference>
<dbReference type="PANTHER" id="PTHR48287:SF1">
    <property type="entry name" value="ARM REPEAT SUPERFAMILY PROTEIN"/>
    <property type="match status" value="1"/>
</dbReference>
<feature type="compositionally biased region" description="Acidic residues" evidence="4">
    <location>
        <begin position="1071"/>
        <end position="1087"/>
    </location>
</feature>
<evidence type="ECO:0000313" key="7">
    <source>
        <dbReference type="EMBL" id="OWF35995.1"/>
    </source>
</evidence>
<evidence type="ECO:0000259" key="5">
    <source>
        <dbReference type="Pfam" id="PF08161"/>
    </source>
</evidence>
<comment type="subcellular location">
    <subcellularLocation>
        <location evidence="1">Nucleus</location>
    </subcellularLocation>
</comment>
<dbReference type="OrthoDB" id="2192888at2759"/>
<dbReference type="InterPro" id="IPR011989">
    <property type="entry name" value="ARM-like"/>
</dbReference>
<organism evidence="7 8">
    <name type="scientific">Mizuhopecten yessoensis</name>
    <name type="common">Japanese scallop</name>
    <name type="synonym">Patinopecten yessoensis</name>
    <dbReference type="NCBI Taxonomy" id="6573"/>
    <lineage>
        <taxon>Eukaryota</taxon>
        <taxon>Metazoa</taxon>
        <taxon>Spiralia</taxon>
        <taxon>Lophotrochozoa</taxon>
        <taxon>Mollusca</taxon>
        <taxon>Bivalvia</taxon>
        <taxon>Autobranchia</taxon>
        <taxon>Pteriomorphia</taxon>
        <taxon>Pectinida</taxon>
        <taxon>Pectinoidea</taxon>
        <taxon>Pectinidae</taxon>
        <taxon>Mizuhopecten</taxon>
    </lineage>
</organism>
<feature type="region of interest" description="Disordered" evidence="4">
    <location>
        <begin position="1045"/>
        <end position="1109"/>
    </location>
</feature>
<reference evidence="7 8" key="1">
    <citation type="journal article" date="2017" name="Nat. Ecol. Evol.">
        <title>Scallop genome provides insights into evolution of bilaterian karyotype and development.</title>
        <authorList>
            <person name="Wang S."/>
            <person name="Zhang J."/>
            <person name="Jiao W."/>
            <person name="Li J."/>
            <person name="Xun X."/>
            <person name="Sun Y."/>
            <person name="Guo X."/>
            <person name="Huan P."/>
            <person name="Dong B."/>
            <person name="Zhang L."/>
            <person name="Hu X."/>
            <person name="Sun X."/>
            <person name="Wang J."/>
            <person name="Zhao C."/>
            <person name="Wang Y."/>
            <person name="Wang D."/>
            <person name="Huang X."/>
            <person name="Wang R."/>
            <person name="Lv J."/>
            <person name="Li Y."/>
            <person name="Zhang Z."/>
            <person name="Liu B."/>
            <person name="Lu W."/>
            <person name="Hui Y."/>
            <person name="Liang J."/>
            <person name="Zhou Z."/>
            <person name="Hou R."/>
            <person name="Li X."/>
            <person name="Liu Y."/>
            <person name="Li H."/>
            <person name="Ning X."/>
            <person name="Lin Y."/>
            <person name="Zhao L."/>
            <person name="Xing Q."/>
            <person name="Dou J."/>
            <person name="Li Y."/>
            <person name="Mao J."/>
            <person name="Guo H."/>
            <person name="Dou H."/>
            <person name="Li T."/>
            <person name="Mu C."/>
            <person name="Jiang W."/>
            <person name="Fu Q."/>
            <person name="Fu X."/>
            <person name="Miao Y."/>
            <person name="Liu J."/>
            <person name="Yu Q."/>
            <person name="Li R."/>
            <person name="Liao H."/>
            <person name="Li X."/>
            <person name="Kong Y."/>
            <person name="Jiang Z."/>
            <person name="Chourrout D."/>
            <person name="Li R."/>
            <person name="Bao Z."/>
        </authorList>
    </citation>
    <scope>NUCLEOTIDE SEQUENCE [LARGE SCALE GENOMIC DNA]</scope>
    <source>
        <strain evidence="7 8">PY_sf001</strain>
    </source>
</reference>
<feature type="region of interest" description="Disordered" evidence="4">
    <location>
        <begin position="1"/>
        <end position="36"/>
    </location>
</feature>
<dbReference type="STRING" id="6573.A0A210PHM9"/>
<dbReference type="Pfam" id="PF08161">
    <property type="entry name" value="RRP12_HEAT"/>
    <property type="match status" value="1"/>
</dbReference>
<dbReference type="Pfam" id="PF25772">
    <property type="entry name" value="HEAT_RRP12_N"/>
    <property type="match status" value="1"/>
</dbReference>
<dbReference type="SUPFAM" id="SSF48371">
    <property type="entry name" value="ARM repeat"/>
    <property type="match status" value="1"/>
</dbReference>
<feature type="domain" description="RRP12 N-terminal HEAT" evidence="6">
    <location>
        <begin position="107"/>
        <end position="353"/>
    </location>
</feature>
<accession>A0A210PHM9</accession>
<sequence length="1305" mass="144462">MGQKNRNARVVPRSKNVGRKKWKKGHSSSSNPETKIFREAAKSRFFNKQSGPSSLTEGALAKHNEGQVDGDAILSDDESDRQTAGGKTFNTWATNWTDCTNVTFNKVHRYWASNSALHKEILAILAAVTEVIKSQGGTETETEYFAALMTALETTEGLDSLTAITYLLNIVLKRVPPTVLRSRFSEVARQLLDVMATHVDGESTSLLKSLIMSLATLLRVQEPAVWSNSSTHRIYSGLLTFTTHKKPKVRKAAHQGVCIILRGSLFMTQGDPPPHHPAASITAKFCIQKVEECGGSGDATDTLHTLSLLKEVVGLLPQHSTKSVCETILRLMTLSNPMVTASSMQTLHGLFSSNPKISNFSSELNGQIITALYDYQPSENDVQPMQAWLVVMEKAHINLVKLDEKLGISHLPRLFSTGMANLLSDKEEVTATAAKTMKSLLKTCLGTVSDGLVGVVRSAPDGSPTPIHKLVRAVDTGLSYQFHASWGHVLNIFSIFFEVFGKQCPQLFKKSLPSIASLRDSPRFAYKAELDHTFGCAVKYMGPRQVLQVVPLNITGENDDYSFPTSWMIPVIRDNLYKTELGFFTSYFLPLAAKFRQRALEGNDGDSVVVKKSYEALHLQIWSMLPGFCTKPTDLTQSFKTIAKVLGTAISDWPGLRMEVMSSLRKLINQSKEDESSKKAVSQFAKNFLPILFNLFTADPEKDKDPTRLAVLETVKCYLQVADSQLVLSFCDKCMGKLEEENITSFRRQALLDLVIGMVSYIDNTRLRLMLDFCKTNLQNTDRSLQKKCYRYMEEVCACQCDTTRQFIQDNLAEVQEVLLSSLSTSSPSSKAPRLRCLINIFQQLGDAEQDFLLAVVPEAILCTKELAERARTAAYGLLVEMGKAQIRWADNSDATHQAAVHTYFRTLMAGLAGSPQMISATLLALTRVLYEFKDHIDGLMLESIIDNACLLLTSRAREVVKSTLSFIKVLLSAYQDTTLAPHLKKLMSNLVSMKEDARHHFRFKSKEIYAKLIRKFGYETICGMAPASIHKILINIRKTEERAKKARKAGKAKEDSDSDEEGHLRSQPETVEELLQDTDSEMEEDTDNKKKKKGEKKSSKGDKGAWLQEGNEDEIMDFLDTTASKKVVATKPLAKKQVTKSKDAGFKKAADGRLIITEGSEDGGAGGQISDEDDLDELLEAMEKGSGATKRAKKRKIEDIASEAGGSVVSSRYKAGGHGIHRPMSGDAKTKTNKPIGGEYKSKKAGGDMKKKDKPEPYAYVPLDFQSLNKRKKAKMQGRFNNLVKGARKGAMKGSKGKGSKGKK</sequence>